<dbReference type="GO" id="GO:0005886">
    <property type="term" value="C:plasma membrane"/>
    <property type="evidence" value="ECO:0007669"/>
    <property type="project" value="UniProtKB-SubCell"/>
</dbReference>
<keyword evidence="7 8" id="KW-0472">Membrane</keyword>
<keyword evidence="4" id="KW-0997">Cell inner membrane</keyword>
<evidence type="ECO:0000256" key="1">
    <source>
        <dbReference type="ARBA" id="ARBA00004429"/>
    </source>
</evidence>
<dbReference type="PANTHER" id="PTHR30012">
    <property type="entry name" value="GENERAL SECRETION PATHWAY PROTEIN"/>
    <property type="match status" value="1"/>
</dbReference>
<proteinExistence type="inferred from homology"/>
<feature type="domain" description="Type II secretion system protein GspF" evidence="9">
    <location>
        <begin position="70"/>
        <end position="192"/>
    </location>
</feature>
<evidence type="ECO:0000259" key="9">
    <source>
        <dbReference type="Pfam" id="PF00482"/>
    </source>
</evidence>
<dbReference type="PRINTS" id="PR00812">
    <property type="entry name" value="BCTERIALGSPF"/>
</dbReference>
<sequence>MPRFRFRAVTPDGVLVTGEIEAASTDAAIEALQARGDFPLSAVDAAAGLFSRLRLPMRRTGASQRSVAIALRELATLLEAGLPLDRALDVVRSLGADRRLDEALAGARDRVRGGAGLANALAETALFPKLVLSLVRAGELAGALDTALRRAAEYQERAHLLTESIKSALVYPIILLVTAGLSITFILTSVLPQFKPMFAEAGQALPVPTRLVMLAGDLVSHYGWALFLLLCLGVLGLRRALRQLAFRRLWDRGLLRLPVVGGLVLKTEVARFSRTLGTLLTSGVPLPNALLATRDVVGNRAIADAVEAMARELRAGERLSDLLRRVHLFPGLVVQLAKVGEESGKLEEMLLRQADIFDREVSRTIERLMAALVPSLTIGLGLMVAGIIASILLAILKVNELAF</sequence>
<evidence type="ECO:0000256" key="2">
    <source>
        <dbReference type="ARBA" id="ARBA00005745"/>
    </source>
</evidence>
<dbReference type="Pfam" id="PF00482">
    <property type="entry name" value="T2SSF"/>
    <property type="match status" value="2"/>
</dbReference>
<evidence type="ECO:0000256" key="7">
    <source>
        <dbReference type="ARBA" id="ARBA00023136"/>
    </source>
</evidence>
<feature type="transmembrane region" description="Helical" evidence="8">
    <location>
        <begin position="211"/>
        <end position="237"/>
    </location>
</feature>
<evidence type="ECO:0000256" key="6">
    <source>
        <dbReference type="ARBA" id="ARBA00022989"/>
    </source>
</evidence>
<evidence type="ECO:0000256" key="4">
    <source>
        <dbReference type="ARBA" id="ARBA00022519"/>
    </source>
</evidence>
<feature type="transmembrane region" description="Helical" evidence="8">
    <location>
        <begin position="368"/>
        <end position="396"/>
    </location>
</feature>
<evidence type="ECO:0000313" key="11">
    <source>
        <dbReference type="Proteomes" id="UP000646365"/>
    </source>
</evidence>
<dbReference type="Gene3D" id="1.20.81.30">
    <property type="entry name" value="Type II secretion system (T2SS), domain F"/>
    <property type="match status" value="2"/>
</dbReference>
<accession>A0A8J2Z221</accession>
<evidence type="ECO:0000256" key="5">
    <source>
        <dbReference type="ARBA" id="ARBA00022692"/>
    </source>
</evidence>
<dbReference type="GO" id="GO:0015628">
    <property type="term" value="P:protein secretion by the type II secretion system"/>
    <property type="evidence" value="ECO:0007669"/>
    <property type="project" value="TreeGrafter"/>
</dbReference>
<feature type="transmembrane region" description="Helical" evidence="8">
    <location>
        <begin position="169"/>
        <end position="191"/>
    </location>
</feature>
<keyword evidence="11" id="KW-1185">Reference proteome</keyword>
<evidence type="ECO:0000313" key="10">
    <source>
        <dbReference type="EMBL" id="GGF51457.1"/>
    </source>
</evidence>
<dbReference type="InterPro" id="IPR018076">
    <property type="entry name" value="T2SS_GspF_dom"/>
</dbReference>
<dbReference type="InterPro" id="IPR042094">
    <property type="entry name" value="T2SS_GspF_sf"/>
</dbReference>
<protein>
    <submittedName>
        <fullName evidence="10">Type II secretion system protein F</fullName>
    </submittedName>
</protein>
<keyword evidence="3" id="KW-1003">Cell membrane</keyword>
<dbReference type="PANTHER" id="PTHR30012:SF0">
    <property type="entry name" value="TYPE II SECRETION SYSTEM PROTEIN F-RELATED"/>
    <property type="match status" value="1"/>
</dbReference>
<evidence type="ECO:0000256" key="3">
    <source>
        <dbReference type="ARBA" id="ARBA00022475"/>
    </source>
</evidence>
<keyword evidence="6 8" id="KW-1133">Transmembrane helix</keyword>
<comment type="similarity">
    <text evidence="2">Belongs to the GSP F family.</text>
</comment>
<evidence type="ECO:0000256" key="8">
    <source>
        <dbReference type="SAM" id="Phobius"/>
    </source>
</evidence>
<name>A0A8J2Z221_9PROT</name>
<dbReference type="AlphaFoldDB" id="A0A8J2Z221"/>
<feature type="domain" description="Type II secretion system protein GspF" evidence="9">
    <location>
        <begin position="272"/>
        <end position="393"/>
    </location>
</feature>
<comment type="subcellular location">
    <subcellularLocation>
        <location evidence="1">Cell inner membrane</location>
        <topology evidence="1">Multi-pass membrane protein</topology>
    </subcellularLocation>
</comment>
<dbReference type="EMBL" id="BMJQ01000040">
    <property type="protein sequence ID" value="GGF51457.1"/>
    <property type="molecule type" value="Genomic_DNA"/>
</dbReference>
<dbReference type="FunFam" id="1.20.81.30:FF:000001">
    <property type="entry name" value="Type II secretion system protein F"/>
    <property type="match status" value="2"/>
</dbReference>
<dbReference type="Proteomes" id="UP000646365">
    <property type="component" value="Unassembled WGS sequence"/>
</dbReference>
<dbReference type="InterPro" id="IPR003004">
    <property type="entry name" value="GspF/PilC"/>
</dbReference>
<organism evidence="10 11">
    <name type="scientific">Aliidongia dinghuensis</name>
    <dbReference type="NCBI Taxonomy" id="1867774"/>
    <lineage>
        <taxon>Bacteria</taxon>
        <taxon>Pseudomonadati</taxon>
        <taxon>Pseudomonadota</taxon>
        <taxon>Alphaproteobacteria</taxon>
        <taxon>Rhodospirillales</taxon>
        <taxon>Dongiaceae</taxon>
        <taxon>Aliidongia</taxon>
    </lineage>
</organism>
<keyword evidence="5 8" id="KW-0812">Transmembrane</keyword>
<reference evidence="10" key="2">
    <citation type="submission" date="2020-09" db="EMBL/GenBank/DDBJ databases">
        <authorList>
            <person name="Sun Q."/>
            <person name="Zhou Y."/>
        </authorList>
    </citation>
    <scope>NUCLEOTIDE SEQUENCE</scope>
    <source>
        <strain evidence="10">CGMCC 1.15725</strain>
    </source>
</reference>
<gene>
    <name evidence="10" type="primary">xpsF</name>
    <name evidence="10" type="ORF">GCM10011611_67410</name>
</gene>
<reference evidence="10" key="1">
    <citation type="journal article" date="2014" name="Int. J. Syst. Evol. Microbiol.">
        <title>Complete genome sequence of Corynebacterium casei LMG S-19264T (=DSM 44701T), isolated from a smear-ripened cheese.</title>
        <authorList>
            <consortium name="US DOE Joint Genome Institute (JGI-PGF)"/>
            <person name="Walter F."/>
            <person name="Albersmeier A."/>
            <person name="Kalinowski J."/>
            <person name="Ruckert C."/>
        </authorList>
    </citation>
    <scope>NUCLEOTIDE SEQUENCE</scope>
    <source>
        <strain evidence="10">CGMCC 1.15725</strain>
    </source>
</reference>
<comment type="caution">
    <text evidence="10">The sequence shown here is derived from an EMBL/GenBank/DDBJ whole genome shotgun (WGS) entry which is preliminary data.</text>
</comment>
<dbReference type="RefSeq" id="WP_189052616.1">
    <property type="nucleotide sequence ID" value="NZ_BMJQ01000040.1"/>
</dbReference>